<feature type="transmembrane region" description="Helical" evidence="6">
    <location>
        <begin position="368"/>
        <end position="386"/>
    </location>
</feature>
<evidence type="ECO:0000313" key="9">
    <source>
        <dbReference type="Proteomes" id="UP000184016"/>
    </source>
</evidence>
<dbReference type="PROSITE" id="PS50850">
    <property type="entry name" value="MFS"/>
    <property type="match status" value="1"/>
</dbReference>
<dbReference type="EMBL" id="FRAF01000006">
    <property type="protein sequence ID" value="SHJ94167.1"/>
    <property type="molecule type" value="Genomic_DNA"/>
</dbReference>
<feature type="transmembrane region" description="Helical" evidence="6">
    <location>
        <begin position="86"/>
        <end position="106"/>
    </location>
</feature>
<keyword evidence="5 6" id="KW-0472">Membrane</keyword>
<comment type="subcellular location">
    <subcellularLocation>
        <location evidence="1">Cell membrane</location>
        <topology evidence="1">Multi-pass membrane protein</topology>
    </subcellularLocation>
</comment>
<feature type="transmembrane region" description="Helical" evidence="6">
    <location>
        <begin position="59"/>
        <end position="79"/>
    </location>
</feature>
<keyword evidence="4 6" id="KW-1133">Transmembrane helix</keyword>
<dbReference type="Proteomes" id="UP000184016">
    <property type="component" value="Unassembled WGS sequence"/>
</dbReference>
<dbReference type="PANTHER" id="PTHR43683:SF1">
    <property type="entry name" value="MULTIDRUG EFFLUX PROTEIN YFMO"/>
    <property type="match status" value="1"/>
</dbReference>
<dbReference type="AlphaFoldDB" id="A0A1M6NER4"/>
<gene>
    <name evidence="8" type="ORF">SAMN05443507_10619</name>
</gene>
<dbReference type="InterPro" id="IPR011701">
    <property type="entry name" value="MFS"/>
</dbReference>
<sequence length="398" mass="42466">MSSHLEDLSDTRQPLWHQPLAVWSVAFACIIAFMGLGLVDPILPDIASKLHASPAEVELLFTSYNLVMALAMVITSGISSRIGYKGTLIAGLLLIILFSALAGHAANVGQIVWFRAGWGLGNALFISTALAVIVSVANGGPAGAIILYEAALGLGISVGPLLGGELGAISWRGPFYGVAVLMCIGFLLTLILLKGNQRPAARHSLIEPFFALRHRGLLTMGLTAFFYNFGFFTLLAYTPFVLRLSIHQLGYVFFGWGICLAITSVWIAPHLQKKFGTSSVMMTVLTLFALDLIIMAVFTNTTMIVSIAVILAGALLGINNTLITTAVMVVSPFERPIASSAYSFVRFLGGAIAPWLAGKLASWYNPHIPFYSGALGVILSVVILAIGRKHLASIPRGH</sequence>
<evidence type="ECO:0000259" key="7">
    <source>
        <dbReference type="PROSITE" id="PS50850"/>
    </source>
</evidence>
<feature type="transmembrane region" description="Helical" evidence="6">
    <location>
        <begin position="280"/>
        <end position="298"/>
    </location>
</feature>
<name>A0A1M6NER4_9BACL</name>
<reference evidence="9" key="1">
    <citation type="submission" date="2016-11" db="EMBL/GenBank/DDBJ databases">
        <authorList>
            <person name="Varghese N."/>
            <person name="Submissions S."/>
        </authorList>
    </citation>
    <scope>NUCLEOTIDE SEQUENCE [LARGE SCALE GENOMIC DNA]</scope>
    <source>
        <strain evidence="9">USBA-503</strain>
    </source>
</reference>
<accession>A0A1M6NER4</accession>
<dbReference type="PANTHER" id="PTHR43683">
    <property type="entry name" value="MULTIDRUG EFFLUX PROTEIN YFMO"/>
    <property type="match status" value="1"/>
</dbReference>
<proteinExistence type="predicted"/>
<dbReference type="InterPro" id="IPR036259">
    <property type="entry name" value="MFS_trans_sf"/>
</dbReference>
<keyword evidence="9" id="KW-1185">Reference proteome</keyword>
<evidence type="ECO:0000256" key="5">
    <source>
        <dbReference type="ARBA" id="ARBA00023136"/>
    </source>
</evidence>
<feature type="transmembrane region" description="Helical" evidence="6">
    <location>
        <begin position="145"/>
        <end position="163"/>
    </location>
</feature>
<feature type="transmembrane region" description="Helical" evidence="6">
    <location>
        <begin position="175"/>
        <end position="195"/>
    </location>
</feature>
<protein>
    <submittedName>
        <fullName evidence="8">Predicted arabinose efflux permease, MFS family</fullName>
    </submittedName>
</protein>
<dbReference type="STRING" id="1830138.SAMN05443507_10619"/>
<dbReference type="PRINTS" id="PR01035">
    <property type="entry name" value="TCRTETA"/>
</dbReference>
<feature type="transmembrane region" description="Helical" evidence="6">
    <location>
        <begin position="216"/>
        <end position="237"/>
    </location>
</feature>
<dbReference type="GO" id="GO:0005886">
    <property type="term" value="C:plasma membrane"/>
    <property type="evidence" value="ECO:0007669"/>
    <property type="project" value="UniProtKB-SubCell"/>
</dbReference>
<dbReference type="InterPro" id="IPR053200">
    <property type="entry name" value="YfmO-like"/>
</dbReference>
<keyword evidence="3 6" id="KW-0812">Transmembrane</keyword>
<feature type="domain" description="Major facilitator superfamily (MFS) profile" evidence="7">
    <location>
        <begin position="21"/>
        <end position="392"/>
    </location>
</feature>
<evidence type="ECO:0000256" key="4">
    <source>
        <dbReference type="ARBA" id="ARBA00022989"/>
    </source>
</evidence>
<organism evidence="8 9">
    <name type="scientific">Alicyclobacillus tolerans</name>
    <dbReference type="NCBI Taxonomy" id="90970"/>
    <lineage>
        <taxon>Bacteria</taxon>
        <taxon>Bacillati</taxon>
        <taxon>Bacillota</taxon>
        <taxon>Bacilli</taxon>
        <taxon>Bacillales</taxon>
        <taxon>Alicyclobacillaceae</taxon>
        <taxon>Alicyclobacillus</taxon>
    </lineage>
</organism>
<dbReference type="CDD" id="cd17474">
    <property type="entry name" value="MFS_YfmO_like"/>
    <property type="match status" value="1"/>
</dbReference>
<dbReference type="Pfam" id="PF07690">
    <property type="entry name" value="MFS_1"/>
    <property type="match status" value="1"/>
</dbReference>
<feature type="transmembrane region" description="Helical" evidence="6">
    <location>
        <begin position="337"/>
        <end position="356"/>
    </location>
</feature>
<feature type="transmembrane region" description="Helical" evidence="6">
    <location>
        <begin position="112"/>
        <end position="133"/>
    </location>
</feature>
<evidence type="ECO:0000256" key="6">
    <source>
        <dbReference type="SAM" id="Phobius"/>
    </source>
</evidence>
<feature type="transmembrane region" description="Helical" evidence="6">
    <location>
        <begin position="20"/>
        <end position="39"/>
    </location>
</feature>
<dbReference type="InterPro" id="IPR020846">
    <property type="entry name" value="MFS_dom"/>
</dbReference>
<dbReference type="SUPFAM" id="SSF103473">
    <property type="entry name" value="MFS general substrate transporter"/>
    <property type="match status" value="1"/>
</dbReference>
<dbReference type="Gene3D" id="1.20.1250.20">
    <property type="entry name" value="MFS general substrate transporter like domains"/>
    <property type="match status" value="1"/>
</dbReference>
<evidence type="ECO:0000256" key="3">
    <source>
        <dbReference type="ARBA" id="ARBA00022692"/>
    </source>
</evidence>
<dbReference type="GO" id="GO:0022857">
    <property type="term" value="F:transmembrane transporter activity"/>
    <property type="evidence" value="ECO:0007669"/>
    <property type="project" value="InterPro"/>
</dbReference>
<feature type="transmembrane region" description="Helical" evidence="6">
    <location>
        <begin position="249"/>
        <end position="268"/>
    </location>
</feature>
<evidence type="ECO:0000256" key="2">
    <source>
        <dbReference type="ARBA" id="ARBA00022448"/>
    </source>
</evidence>
<feature type="transmembrane region" description="Helical" evidence="6">
    <location>
        <begin position="304"/>
        <end position="330"/>
    </location>
</feature>
<keyword evidence="2" id="KW-0813">Transport</keyword>
<evidence type="ECO:0000313" key="8">
    <source>
        <dbReference type="EMBL" id="SHJ94167.1"/>
    </source>
</evidence>
<dbReference type="InterPro" id="IPR001958">
    <property type="entry name" value="Tet-R_TetA/multi-R_MdtG-like"/>
</dbReference>
<evidence type="ECO:0000256" key="1">
    <source>
        <dbReference type="ARBA" id="ARBA00004651"/>
    </source>
</evidence>